<name>K8X4A5_RHOOP</name>
<evidence type="ECO:0000313" key="1">
    <source>
        <dbReference type="EMBL" id="EKT76364.1"/>
    </source>
</evidence>
<gene>
    <name evidence="1" type="ORF">WSS_A43129</name>
</gene>
<organism evidence="1 2">
    <name type="scientific">Rhodococcus opacus M213</name>
    <dbReference type="NCBI Taxonomy" id="1129896"/>
    <lineage>
        <taxon>Bacteria</taxon>
        <taxon>Bacillati</taxon>
        <taxon>Actinomycetota</taxon>
        <taxon>Actinomycetes</taxon>
        <taxon>Mycobacteriales</taxon>
        <taxon>Nocardiaceae</taxon>
        <taxon>Rhodococcus</taxon>
    </lineage>
</organism>
<protein>
    <submittedName>
        <fullName evidence="1">Uncharacterized protein</fullName>
    </submittedName>
</protein>
<accession>K8X4A5</accession>
<sequence>MAENTHQFCAQASLTFQRGIDIPEDIHREFAHVLTNPVRMASEADPLLPGTRLHEVLFPVVAAAESLHAGEISFRVGVKELETTTKSALASLPAIVSEPPTSEVHEVIDELERAFLLSLLTTLTAQSYVIQTVSNWETEAQGAAKKGQPQPGRYLDVSELEFAKAPGNGRIHIQHLIAAIDAGIASGVAGGGFVESTRYPELQIVLYGQWFTYFHAIWDEQIRHRLAAAHGCKPADISIPFFGDVRLIRNDFVHKKGIAGKSATSAELLAWFKKGEPMQIAPERMLSLIRLFPRADLEKTPAPRERTRQAVGGSIPIELDEQVGKRMDQLGISDRNQVMEQALQMWLGDGVIGTVRTD</sequence>
<dbReference type="EMBL" id="AJYC02000331">
    <property type="protein sequence ID" value="EKT76364.1"/>
    <property type="molecule type" value="Genomic_DNA"/>
</dbReference>
<dbReference type="AlphaFoldDB" id="K8X4A5"/>
<comment type="caution">
    <text evidence="1">The sequence shown here is derived from an EMBL/GenBank/DDBJ whole genome shotgun (WGS) entry which is preliminary data.</text>
</comment>
<proteinExistence type="predicted"/>
<evidence type="ECO:0000313" key="2">
    <source>
        <dbReference type="Proteomes" id="UP000005951"/>
    </source>
</evidence>
<reference evidence="1 2" key="1">
    <citation type="journal article" date="2013" name="Genome Announc.">
        <title>Draft Genome Sequence of Rhodococcus opacus Strain M213 Shows a Diverse Catabolic Potential.</title>
        <authorList>
            <person name="Pathak A."/>
            <person name="Green S.J."/>
            <person name="Ogram A."/>
            <person name="Chauhan A."/>
        </authorList>
    </citation>
    <scope>NUCLEOTIDE SEQUENCE [LARGE SCALE GENOMIC DNA]</scope>
    <source>
        <strain evidence="1 2">M213</strain>
    </source>
</reference>
<dbReference type="Proteomes" id="UP000005951">
    <property type="component" value="Unassembled WGS sequence"/>
</dbReference>